<dbReference type="InterPro" id="IPR006683">
    <property type="entry name" value="Thioestr_dom"/>
</dbReference>
<dbReference type="PATRIC" id="fig|1280951.3.peg.3376"/>
<evidence type="ECO:0000256" key="1">
    <source>
        <dbReference type="ARBA" id="ARBA00022801"/>
    </source>
</evidence>
<reference evidence="3 4" key="1">
    <citation type="submission" date="2013-04" db="EMBL/GenBank/DDBJ databases">
        <title>Hyphomonas hirschiana VP5 Genome Sequencing.</title>
        <authorList>
            <person name="Lai Q."/>
            <person name="Shao Z."/>
        </authorList>
    </citation>
    <scope>NUCLEOTIDE SEQUENCE [LARGE SCALE GENOMIC DNA]</scope>
    <source>
        <strain evidence="3 4">VP5</strain>
    </source>
</reference>
<evidence type="ECO:0000313" key="4">
    <source>
        <dbReference type="Proteomes" id="UP000025061"/>
    </source>
</evidence>
<dbReference type="PANTHER" id="PTHR43240:SF8">
    <property type="entry name" value="PHENYLACETIC ACID DEGRADATION-RELATED PROTEIN"/>
    <property type="match status" value="1"/>
</dbReference>
<sequence length="133" mass="13686">MSDAALKAMEASMPFAKAIGLTLTRADKEAVIGQVTVGPEHCTAGGIAHGGFLMTLADCVGAIGAFLSLPAESKMTTTTESKTNLISGAPVGTVLRATAAPVSVGRRLQVWQTRIETEAGKLVALTTQSQMNL</sequence>
<dbReference type="AlphaFoldDB" id="A0A059F801"/>
<keyword evidence="1" id="KW-0378">Hydrolase</keyword>
<accession>A0A059F801</accession>
<dbReference type="RefSeq" id="WP_011647317.1">
    <property type="nucleotide sequence ID" value="NZ_ARYI01000022.1"/>
</dbReference>
<dbReference type="Pfam" id="PF03061">
    <property type="entry name" value="4HBT"/>
    <property type="match status" value="1"/>
</dbReference>
<dbReference type="SUPFAM" id="SSF54637">
    <property type="entry name" value="Thioesterase/thiol ester dehydrase-isomerase"/>
    <property type="match status" value="1"/>
</dbReference>
<dbReference type="NCBIfam" id="TIGR00369">
    <property type="entry name" value="unchar_dom_1"/>
    <property type="match status" value="1"/>
</dbReference>
<evidence type="ECO:0000259" key="2">
    <source>
        <dbReference type="Pfam" id="PF03061"/>
    </source>
</evidence>
<name>A0A059F801_9PROT</name>
<dbReference type="PANTHER" id="PTHR43240">
    <property type="entry name" value="1,4-DIHYDROXY-2-NAPHTHOYL-COA THIOESTERASE 1"/>
    <property type="match status" value="1"/>
</dbReference>
<comment type="caution">
    <text evidence="3">The sequence shown here is derived from an EMBL/GenBank/DDBJ whole genome shotgun (WGS) entry which is preliminary data.</text>
</comment>
<dbReference type="InterPro" id="IPR029069">
    <property type="entry name" value="HotDog_dom_sf"/>
</dbReference>
<dbReference type="Proteomes" id="UP000025061">
    <property type="component" value="Unassembled WGS sequence"/>
</dbReference>
<dbReference type="EMBL" id="ARYI01000022">
    <property type="protein sequence ID" value="KCZ86719.1"/>
    <property type="molecule type" value="Genomic_DNA"/>
</dbReference>
<dbReference type="Gene3D" id="3.10.129.10">
    <property type="entry name" value="Hotdog Thioesterase"/>
    <property type="match status" value="1"/>
</dbReference>
<protein>
    <submittedName>
        <fullName evidence="3">Thioesterase family protein</fullName>
    </submittedName>
</protein>
<keyword evidence="4" id="KW-1185">Reference proteome</keyword>
<feature type="domain" description="Thioesterase" evidence="2">
    <location>
        <begin position="45"/>
        <end position="123"/>
    </location>
</feature>
<organism evidence="3 4">
    <name type="scientific">Hyphomonas hirschiana VP5</name>
    <dbReference type="NCBI Taxonomy" id="1280951"/>
    <lineage>
        <taxon>Bacteria</taxon>
        <taxon>Pseudomonadati</taxon>
        <taxon>Pseudomonadota</taxon>
        <taxon>Alphaproteobacteria</taxon>
        <taxon>Hyphomonadales</taxon>
        <taxon>Hyphomonadaceae</taxon>
        <taxon>Hyphomonas</taxon>
    </lineage>
</organism>
<proteinExistence type="predicted"/>
<gene>
    <name evidence="3" type="ORF">HHI_16751</name>
</gene>
<dbReference type="GO" id="GO:0005829">
    <property type="term" value="C:cytosol"/>
    <property type="evidence" value="ECO:0007669"/>
    <property type="project" value="TreeGrafter"/>
</dbReference>
<evidence type="ECO:0000313" key="3">
    <source>
        <dbReference type="EMBL" id="KCZ86719.1"/>
    </source>
</evidence>
<dbReference type="InterPro" id="IPR003736">
    <property type="entry name" value="PAAI_dom"/>
</dbReference>
<dbReference type="CDD" id="cd03443">
    <property type="entry name" value="PaaI_thioesterase"/>
    <property type="match status" value="1"/>
</dbReference>
<dbReference type="GO" id="GO:0061522">
    <property type="term" value="F:1,4-dihydroxy-2-naphthoyl-CoA thioesterase activity"/>
    <property type="evidence" value="ECO:0007669"/>
    <property type="project" value="TreeGrafter"/>
</dbReference>